<organism evidence="3 4">
    <name type="scientific">Brassica carinata</name>
    <name type="common">Ethiopian mustard</name>
    <name type="synonym">Abyssinian cabbage</name>
    <dbReference type="NCBI Taxonomy" id="52824"/>
    <lineage>
        <taxon>Eukaryota</taxon>
        <taxon>Viridiplantae</taxon>
        <taxon>Streptophyta</taxon>
        <taxon>Embryophyta</taxon>
        <taxon>Tracheophyta</taxon>
        <taxon>Spermatophyta</taxon>
        <taxon>Magnoliopsida</taxon>
        <taxon>eudicotyledons</taxon>
        <taxon>Gunneridae</taxon>
        <taxon>Pentapetalae</taxon>
        <taxon>rosids</taxon>
        <taxon>malvids</taxon>
        <taxon>Brassicales</taxon>
        <taxon>Brassicaceae</taxon>
        <taxon>Brassiceae</taxon>
        <taxon>Brassica</taxon>
    </lineage>
</organism>
<evidence type="ECO:0000313" key="3">
    <source>
        <dbReference type="EMBL" id="KAG2300994.1"/>
    </source>
</evidence>
<keyword evidence="4" id="KW-1185">Reference proteome</keyword>
<evidence type="ECO:0000256" key="1">
    <source>
        <dbReference type="ARBA" id="ARBA00005536"/>
    </source>
</evidence>
<dbReference type="Proteomes" id="UP000886595">
    <property type="component" value="Unassembled WGS sequence"/>
</dbReference>
<protein>
    <submittedName>
        <fullName evidence="3">Uncharacterized protein</fullName>
    </submittedName>
</protein>
<dbReference type="InterPro" id="IPR005061">
    <property type="entry name" value="Ist1"/>
</dbReference>
<sequence>MVRQAQSDINQLLLSNLVQETVPKVKQIYEDKIRLAAYSQVEYFGAFILQNFSDLKLQSDVHLLPKDTKEAIAGLIFAASRIGELMELKLIRSLFFERFGLQFDRDCIDLRPGNLVGSEIIKIFVKKMPQGAISPETVVETNIAASVEPVTEDSVSINNLVGFGDSDAKEPYEGEIEVSASKSYRVSRKRSIIVHEIVV</sequence>
<evidence type="ECO:0000313" key="2">
    <source>
        <dbReference type="EMBL" id="KAG2300991.1"/>
    </source>
</evidence>
<dbReference type="EMBL" id="JAAMPC010000008">
    <property type="protein sequence ID" value="KAG2300991.1"/>
    <property type="molecule type" value="Genomic_DNA"/>
</dbReference>
<dbReference type="Pfam" id="PF03398">
    <property type="entry name" value="Ist1"/>
    <property type="match status" value="1"/>
</dbReference>
<dbReference type="OrthoDB" id="29853at2759"/>
<evidence type="ECO:0000313" key="4">
    <source>
        <dbReference type="Proteomes" id="UP000886595"/>
    </source>
</evidence>
<name>A0A8X7S5R9_BRACI</name>
<dbReference type="GO" id="GO:0015031">
    <property type="term" value="P:protein transport"/>
    <property type="evidence" value="ECO:0007669"/>
    <property type="project" value="InterPro"/>
</dbReference>
<proteinExistence type="inferred from homology"/>
<dbReference type="EMBL" id="JAAMPC010000008">
    <property type="protein sequence ID" value="KAG2300994.1"/>
    <property type="molecule type" value="Genomic_DNA"/>
</dbReference>
<comment type="similarity">
    <text evidence="1">Belongs to the IST1 family.</text>
</comment>
<gene>
    <name evidence="2" type="ORF">Bca52824_037463</name>
    <name evidence="3" type="ORF">Bca52824_037466</name>
</gene>
<accession>A0A8X7S5R9</accession>
<dbReference type="PANTHER" id="PTHR12161:SF58">
    <property type="entry name" value="REGULATOR OF VPS4 ACTIVITY IN THE MVB PATHWAY PROTEIN"/>
    <property type="match status" value="1"/>
</dbReference>
<dbReference type="Gene3D" id="1.20.1260.60">
    <property type="entry name" value="Vacuolar protein sorting-associated protein Ist1"/>
    <property type="match status" value="1"/>
</dbReference>
<dbReference type="InterPro" id="IPR042277">
    <property type="entry name" value="IST1-like"/>
</dbReference>
<dbReference type="AlphaFoldDB" id="A0A8X7S5R9"/>
<comment type="caution">
    <text evidence="3">The sequence shown here is derived from an EMBL/GenBank/DDBJ whole genome shotgun (WGS) entry which is preliminary data.</text>
</comment>
<dbReference type="PANTHER" id="PTHR12161">
    <property type="entry name" value="IST1 FAMILY MEMBER"/>
    <property type="match status" value="1"/>
</dbReference>
<reference evidence="3 4" key="1">
    <citation type="submission" date="2020-02" db="EMBL/GenBank/DDBJ databases">
        <authorList>
            <person name="Ma Q."/>
            <person name="Huang Y."/>
            <person name="Song X."/>
            <person name="Pei D."/>
        </authorList>
    </citation>
    <scope>NUCLEOTIDE SEQUENCE [LARGE SCALE GENOMIC DNA]</scope>
    <source>
        <strain evidence="3">Sxm20200214</strain>
        <tissue evidence="3">Leaf</tissue>
    </source>
</reference>